<comment type="similarity">
    <text evidence="1 2">Belongs to the outer membrane factor (OMF) (TC 1.B.17) family.</text>
</comment>
<dbReference type="PANTHER" id="PTHR30203:SF33">
    <property type="entry name" value="BLR4455 PROTEIN"/>
    <property type="match status" value="1"/>
</dbReference>
<keyword evidence="3" id="KW-0175">Coiled coil</keyword>
<evidence type="ECO:0000256" key="4">
    <source>
        <dbReference type="SAM" id="MobiDB-lite"/>
    </source>
</evidence>
<dbReference type="GO" id="GO:0015562">
    <property type="term" value="F:efflux transmembrane transporter activity"/>
    <property type="evidence" value="ECO:0007669"/>
    <property type="project" value="InterPro"/>
</dbReference>
<evidence type="ECO:0000256" key="2">
    <source>
        <dbReference type="RuleBase" id="RU362097"/>
    </source>
</evidence>
<keyword evidence="2" id="KW-0812">Transmembrane</keyword>
<dbReference type="NCBIfam" id="TIGR01845">
    <property type="entry name" value="outer_NodT"/>
    <property type="match status" value="1"/>
</dbReference>
<dbReference type="InterPro" id="IPR010131">
    <property type="entry name" value="MdtP/NodT-like"/>
</dbReference>
<evidence type="ECO:0000313" key="5">
    <source>
        <dbReference type="EMBL" id="AXC10183.1"/>
    </source>
</evidence>
<accession>A0A2Z5FTN7</accession>
<evidence type="ECO:0000313" key="6">
    <source>
        <dbReference type="Proteomes" id="UP000253606"/>
    </source>
</evidence>
<keyword evidence="2" id="KW-0472">Membrane</keyword>
<dbReference type="Gene3D" id="2.20.200.10">
    <property type="entry name" value="Outer membrane efflux proteins (OEP)"/>
    <property type="match status" value="1"/>
</dbReference>
<feature type="compositionally biased region" description="Polar residues" evidence="4">
    <location>
        <begin position="123"/>
        <end position="133"/>
    </location>
</feature>
<dbReference type="EMBL" id="CP030840">
    <property type="protein sequence ID" value="AXC10183.1"/>
    <property type="molecule type" value="Genomic_DNA"/>
</dbReference>
<protein>
    <submittedName>
        <fullName evidence="5">RND efflux system, outer membrane lipoprotein, NodT family</fullName>
    </submittedName>
</protein>
<dbReference type="Pfam" id="PF02321">
    <property type="entry name" value="OEP"/>
    <property type="match status" value="2"/>
</dbReference>
<dbReference type="Gene3D" id="1.20.1600.10">
    <property type="entry name" value="Outer membrane efflux proteins (OEP)"/>
    <property type="match status" value="1"/>
</dbReference>
<name>A0A2Z5FTN7_9BACT</name>
<reference evidence="5 6" key="1">
    <citation type="journal article" date="2018" name="Front. Microbiol.">
        <title>Hydrolytic Capabilities as a Key to Environmental Success: Chitinolytic and Cellulolytic Acidobacteria From Acidic Sub-arctic Soils and Boreal Peatlands.</title>
        <authorList>
            <person name="Belova S.E."/>
            <person name="Ravin N.V."/>
            <person name="Pankratov T.A."/>
            <person name="Rakitin A.L."/>
            <person name="Ivanova A.A."/>
            <person name="Beletsky A.V."/>
            <person name="Mardanov A.V."/>
            <person name="Sinninghe Damste J.S."/>
            <person name="Dedysh S.N."/>
        </authorList>
    </citation>
    <scope>NUCLEOTIDE SEQUENCE [LARGE SCALE GENOMIC DNA]</scope>
    <source>
        <strain evidence="5 6">SBC82</strain>
    </source>
</reference>
<dbReference type="PANTHER" id="PTHR30203">
    <property type="entry name" value="OUTER MEMBRANE CATION EFFLUX PROTEIN"/>
    <property type="match status" value="1"/>
</dbReference>
<gene>
    <name evidence="5" type="ORF">ACPOL_0824</name>
</gene>
<dbReference type="Proteomes" id="UP000253606">
    <property type="component" value="Chromosome"/>
</dbReference>
<dbReference type="SUPFAM" id="SSF56954">
    <property type="entry name" value="Outer membrane efflux proteins (OEP)"/>
    <property type="match status" value="1"/>
</dbReference>
<sequence length="478" mass="51585">MSEQTVKPFLVAITALCASGLLLSGCTVGPNYQRPAVPAPPAYQEPAPSSNQAAVPSPVAWWEVFHDPKLNDLEAQAEKANRDIGIAVAHVDQSDAARRSVRSNVYPTVAAQPSVSRTREAQQRPNNGNTNGLAATYNDIQLPLTMSFEIDAWGRVRRMVQSATAAEQATQDDLRFVKLTVAASVATDYYQLRETDAEVTIIEETEKDLQRGYDITDDQFRRGLISELAVKQAQTLLDQTRAQLDGLHIQRDQLEHAIAVLAGQTAERFHISPDVVLMDLPHIPPGLPSDLLERRPDVASAERSAASASAQIGVAKAAYFPQFSLTGLAGYESSNSISLLNWQNSIASLMGSAVAPIFTGGRLRANIDQAQATYRQSVLQYEKTVLVAYGDVEDQLAAIHYLAHQSQSETSAVSDAKRASEIALHQYQAGLVSYLDVVVAQQTLLANEQAATQVNGAEAVSTVALIRALGGGWKTSTP</sequence>
<proteinExistence type="inferred from homology"/>
<comment type="subcellular location">
    <subcellularLocation>
        <location evidence="2">Cell membrane</location>
        <topology evidence="2">Lipid-anchor</topology>
    </subcellularLocation>
</comment>
<evidence type="ECO:0000256" key="3">
    <source>
        <dbReference type="SAM" id="Coils"/>
    </source>
</evidence>
<keyword evidence="2" id="KW-0564">Palmitate</keyword>
<dbReference type="PROSITE" id="PS51257">
    <property type="entry name" value="PROKAR_LIPOPROTEIN"/>
    <property type="match status" value="1"/>
</dbReference>
<feature type="region of interest" description="Disordered" evidence="4">
    <location>
        <begin position="110"/>
        <end position="134"/>
    </location>
</feature>
<keyword evidence="2" id="KW-1134">Transmembrane beta strand</keyword>
<dbReference type="RefSeq" id="WP_161557187.1">
    <property type="nucleotide sequence ID" value="NZ_CP030840.1"/>
</dbReference>
<organism evidence="5 6">
    <name type="scientific">Acidisarcina polymorpha</name>
    <dbReference type="NCBI Taxonomy" id="2211140"/>
    <lineage>
        <taxon>Bacteria</taxon>
        <taxon>Pseudomonadati</taxon>
        <taxon>Acidobacteriota</taxon>
        <taxon>Terriglobia</taxon>
        <taxon>Terriglobales</taxon>
        <taxon>Acidobacteriaceae</taxon>
        <taxon>Acidisarcina</taxon>
    </lineage>
</organism>
<dbReference type="GO" id="GO:0005886">
    <property type="term" value="C:plasma membrane"/>
    <property type="evidence" value="ECO:0007669"/>
    <property type="project" value="UniProtKB-SubCell"/>
</dbReference>
<dbReference type="InterPro" id="IPR003423">
    <property type="entry name" value="OMP_efflux"/>
</dbReference>
<keyword evidence="2 5" id="KW-0449">Lipoprotein</keyword>
<evidence type="ECO:0000256" key="1">
    <source>
        <dbReference type="ARBA" id="ARBA00007613"/>
    </source>
</evidence>
<dbReference type="AlphaFoldDB" id="A0A2Z5FTN7"/>
<dbReference type="KEGG" id="abas:ACPOL_0824"/>
<keyword evidence="6" id="KW-1185">Reference proteome</keyword>
<feature type="coiled-coil region" evidence="3">
    <location>
        <begin position="230"/>
        <end position="257"/>
    </location>
</feature>